<feature type="domain" description="DUF7732" evidence="4">
    <location>
        <begin position="113"/>
        <end position="237"/>
    </location>
</feature>
<evidence type="ECO:0000259" key="4">
    <source>
        <dbReference type="Pfam" id="PF24866"/>
    </source>
</evidence>
<keyword evidence="2" id="KW-0812">Transmembrane</keyword>
<evidence type="ECO:0000313" key="6">
    <source>
        <dbReference type="Proteomes" id="UP000447873"/>
    </source>
</evidence>
<feature type="compositionally biased region" description="Low complexity" evidence="1">
    <location>
        <begin position="70"/>
        <end position="103"/>
    </location>
</feature>
<dbReference type="AlphaFoldDB" id="A0A8H3YSS5"/>
<feature type="transmembrane region" description="Helical" evidence="2">
    <location>
        <begin position="131"/>
        <end position="155"/>
    </location>
</feature>
<dbReference type="InterPro" id="IPR056634">
    <property type="entry name" value="DUF7732"/>
</dbReference>
<sequence length="272" mass="27421">MKFLTTLVAALASVSATQALLIQSDTTSLARRDAEVPAKREISAWNDLWKRKGGGGGKGGGSSSGGGKTGSSSSGSSSSSASSGGTRSGSSSNAGGATSAGSGAPRSYGGGRYYGGGATAPYTSGGRTPKGLAPVALLGVGALVFFPGLWLYGAYSYPYSNPYRFYNQTAQQNQTRAVDCLCQQYSVCGCDDNDDTTYLDGLVGNGSSSALNETLVRVANVNGTDTIFINGTLPNGTTASGGTDSASPRGRSIETAGWCVIGGAISFAMWLL</sequence>
<feature type="compositionally biased region" description="Gly residues" evidence="1">
    <location>
        <begin position="54"/>
        <end position="69"/>
    </location>
</feature>
<evidence type="ECO:0000313" key="5">
    <source>
        <dbReference type="EMBL" id="KAE9970613.1"/>
    </source>
</evidence>
<dbReference type="Pfam" id="PF24866">
    <property type="entry name" value="DUF7732"/>
    <property type="match status" value="1"/>
</dbReference>
<dbReference type="PANTHER" id="PTHR42091:SF1">
    <property type="entry name" value="CONSERVED GLYCINE-RICH PROTEIN (AFU_ORTHOLOGUE AFUA_7G02440)"/>
    <property type="match status" value="1"/>
</dbReference>
<name>A0A8H3YSS5_VENIN</name>
<feature type="region of interest" description="Disordered" evidence="1">
    <location>
        <begin position="47"/>
        <end position="103"/>
    </location>
</feature>
<comment type="caution">
    <text evidence="5">The sequence shown here is derived from an EMBL/GenBank/DDBJ whole genome shotgun (WGS) entry which is preliminary data.</text>
</comment>
<evidence type="ECO:0000256" key="1">
    <source>
        <dbReference type="SAM" id="MobiDB-lite"/>
    </source>
</evidence>
<evidence type="ECO:0000256" key="3">
    <source>
        <dbReference type="SAM" id="SignalP"/>
    </source>
</evidence>
<reference evidence="5 6" key="1">
    <citation type="submission" date="2018-12" db="EMBL/GenBank/DDBJ databases">
        <title>Venturia inaequalis Genome Resource.</title>
        <authorList>
            <person name="Lichtner F.J."/>
        </authorList>
    </citation>
    <scope>NUCLEOTIDE SEQUENCE [LARGE SCALE GENOMIC DNA]</scope>
    <source>
        <strain evidence="5 6">120213</strain>
    </source>
</reference>
<protein>
    <recommendedName>
        <fullName evidence="4">DUF7732 domain-containing protein</fullName>
    </recommendedName>
</protein>
<proteinExistence type="predicted"/>
<evidence type="ECO:0000256" key="2">
    <source>
        <dbReference type="SAM" id="Phobius"/>
    </source>
</evidence>
<dbReference type="PANTHER" id="PTHR42091">
    <property type="entry name" value="CONSERVED GLYCINE-RICH PROTEIN (AFU_ORTHOLOGUE AFUA_7G02440)"/>
    <property type="match status" value="1"/>
</dbReference>
<keyword evidence="3" id="KW-0732">Signal</keyword>
<dbReference type="Proteomes" id="UP000447873">
    <property type="component" value="Unassembled WGS sequence"/>
</dbReference>
<organism evidence="5 6">
    <name type="scientific">Venturia inaequalis</name>
    <name type="common">Apple scab fungus</name>
    <dbReference type="NCBI Taxonomy" id="5025"/>
    <lineage>
        <taxon>Eukaryota</taxon>
        <taxon>Fungi</taxon>
        <taxon>Dikarya</taxon>
        <taxon>Ascomycota</taxon>
        <taxon>Pezizomycotina</taxon>
        <taxon>Dothideomycetes</taxon>
        <taxon>Pleosporomycetidae</taxon>
        <taxon>Venturiales</taxon>
        <taxon>Venturiaceae</taxon>
        <taxon>Venturia</taxon>
    </lineage>
</organism>
<dbReference type="EMBL" id="WNWS01000325">
    <property type="protein sequence ID" value="KAE9970613.1"/>
    <property type="molecule type" value="Genomic_DNA"/>
</dbReference>
<keyword evidence="2" id="KW-0472">Membrane</keyword>
<feature type="signal peptide" evidence="3">
    <location>
        <begin position="1"/>
        <end position="19"/>
    </location>
</feature>
<feature type="chain" id="PRO_5034361481" description="DUF7732 domain-containing protein" evidence="3">
    <location>
        <begin position="20"/>
        <end position="272"/>
    </location>
</feature>
<accession>A0A8H3YSS5</accession>
<gene>
    <name evidence="5" type="ORF">EG328_006150</name>
</gene>
<keyword evidence="2" id="KW-1133">Transmembrane helix</keyword>